<name>A0A3G2HX05_9BURK</name>
<dbReference type="Gene3D" id="2.40.10.270">
    <property type="entry name" value="Bacteriophage SPP1 head-tail adaptor protein"/>
    <property type="match status" value="1"/>
</dbReference>
<dbReference type="Proteomes" id="UP000268070">
    <property type="component" value="Chromosome"/>
</dbReference>
<dbReference type="KEGG" id="aaqu:D3M96_14270"/>
<gene>
    <name evidence="1" type="ORF">D3M96_14270</name>
</gene>
<evidence type="ECO:0000313" key="1">
    <source>
        <dbReference type="EMBL" id="AYN21593.1"/>
    </source>
</evidence>
<protein>
    <submittedName>
        <fullName evidence="1">Head-tail adaptor protein</fullName>
    </submittedName>
</protein>
<organism evidence="1 2">
    <name type="scientific">Alcaligenes aquatilis</name>
    <dbReference type="NCBI Taxonomy" id="323284"/>
    <lineage>
        <taxon>Bacteria</taxon>
        <taxon>Pseudomonadati</taxon>
        <taxon>Pseudomonadota</taxon>
        <taxon>Betaproteobacteria</taxon>
        <taxon>Burkholderiales</taxon>
        <taxon>Alcaligenaceae</taxon>
        <taxon>Alcaligenes</taxon>
    </lineage>
</organism>
<evidence type="ECO:0000313" key="2">
    <source>
        <dbReference type="Proteomes" id="UP000268070"/>
    </source>
</evidence>
<dbReference type="AlphaFoldDB" id="A0A3G2HX05"/>
<dbReference type="Pfam" id="PF05521">
    <property type="entry name" value="Phage_HCP"/>
    <property type="match status" value="1"/>
</dbReference>
<dbReference type="EMBL" id="CP032153">
    <property type="protein sequence ID" value="AYN21593.1"/>
    <property type="molecule type" value="Genomic_DNA"/>
</dbReference>
<dbReference type="InterPro" id="IPR008767">
    <property type="entry name" value="Phage_SPP1_head-tail_adaptor"/>
</dbReference>
<reference evidence="1 2" key="1">
    <citation type="submission" date="2018-09" db="EMBL/GenBank/DDBJ databases">
        <title>Complete genome sequence of the hydrocarbonoclastic bacterium Alcaligenes aquatilis QD168, isolated from a crude-oil polluted marine sediment of Central Chile.</title>
        <authorList>
            <person name="Duran R.E."/>
            <person name="Barra B."/>
            <person name="Salva-Serra F."/>
            <person name="Mendez V."/>
            <person name="Moore E.R.B."/>
            <person name="Seeger M."/>
        </authorList>
    </citation>
    <scope>NUCLEOTIDE SEQUENCE [LARGE SCALE GENOMIC DNA]</scope>
    <source>
        <strain evidence="1 2">QD168</strain>
    </source>
</reference>
<proteinExistence type="predicted"/>
<dbReference type="OrthoDB" id="7064770at2"/>
<accession>A0A3G2HX05</accession>
<sequence length="143" mass="16472">MSIRCSCRCHCLLRSDTDLFRRELMVAKLGFPEPTAGELSKRVQIRLCRDQPVGWSGVAEQRLDPIRRWAALTPVGTAVWTATAQTDERITHRCLLRYLDGITNQHEIFYAGRVYRVRRVAPLRGERQFLVLDLEEFGDGELV</sequence>
<dbReference type="InterPro" id="IPR038666">
    <property type="entry name" value="SSP1_head-tail_sf"/>
</dbReference>
<dbReference type="NCBIfam" id="TIGR01563">
    <property type="entry name" value="gp16_SPP1"/>
    <property type="match status" value="1"/>
</dbReference>